<accession>A0A256F7Q9</accession>
<dbReference type="Proteomes" id="UP000216478">
    <property type="component" value="Unassembled WGS sequence"/>
</dbReference>
<keyword evidence="2" id="KW-1185">Reference proteome</keyword>
<proteinExistence type="predicted"/>
<comment type="caution">
    <text evidence="1">The sequence shown here is derived from an EMBL/GenBank/DDBJ whole genome shotgun (WGS) entry which is preliminary data.</text>
</comment>
<dbReference type="RefSeq" id="WP_094541407.1">
    <property type="nucleotide sequence ID" value="NZ_JBHEER010000001.1"/>
</dbReference>
<evidence type="ECO:0000313" key="1">
    <source>
        <dbReference type="EMBL" id="OYR10736.1"/>
    </source>
</evidence>
<name>A0A256F7Q9_9HYPH</name>
<gene>
    <name evidence="1" type="ORF">CEV33_2201</name>
</gene>
<dbReference type="AlphaFoldDB" id="A0A256F7Q9"/>
<protein>
    <submittedName>
        <fullName evidence="1">Uncharacterized protein</fullName>
    </submittedName>
</protein>
<reference evidence="1 2" key="1">
    <citation type="submission" date="2017-07" db="EMBL/GenBank/DDBJ databases">
        <title>Phylogenetic study on the rhizospheric bacterium Ochrobactrum sp. A44.</title>
        <authorList>
            <person name="Krzyzanowska D.M."/>
            <person name="Ossowicki A."/>
            <person name="Rajewska M."/>
            <person name="Maciag T."/>
            <person name="Kaczynski Z."/>
            <person name="Czerwicka M."/>
            <person name="Jafra S."/>
        </authorList>
    </citation>
    <scope>NUCLEOTIDE SEQUENCE [LARGE SCALE GENOMIC DNA]</scope>
    <source>
        <strain evidence="1 2">OgA9a</strain>
    </source>
</reference>
<sequence length="159" mass="17773">MNDINTPATETAMIEDFRLQLITVNGLAAGLMVSADYFKKEIEKHGLDNDLSILSVAKNLCDVVAEEVINTSNDDLLFMQYSNMVSGFTDEQIKAFYWAKIGYQDRLATLFVPHTAAHFFRDMIAMAFAIYSLHSPATDSDVGESWFPFDRTTANQAAI</sequence>
<dbReference type="EMBL" id="NNRL01000163">
    <property type="protein sequence ID" value="OYR10736.1"/>
    <property type="molecule type" value="Genomic_DNA"/>
</dbReference>
<evidence type="ECO:0000313" key="2">
    <source>
        <dbReference type="Proteomes" id="UP000216478"/>
    </source>
</evidence>
<organism evidence="1 2">
    <name type="scientific">Brucella grignonensis</name>
    <dbReference type="NCBI Taxonomy" id="94627"/>
    <lineage>
        <taxon>Bacteria</taxon>
        <taxon>Pseudomonadati</taxon>
        <taxon>Pseudomonadota</taxon>
        <taxon>Alphaproteobacteria</taxon>
        <taxon>Hyphomicrobiales</taxon>
        <taxon>Brucellaceae</taxon>
        <taxon>Brucella/Ochrobactrum group</taxon>
        <taxon>Brucella</taxon>
    </lineage>
</organism>